<dbReference type="AlphaFoldDB" id="A0A9W8NF59"/>
<dbReference type="PANTHER" id="PTHR33048">
    <property type="entry name" value="PTH11-LIKE INTEGRAL MEMBRANE PROTEIN (AFU_ORTHOLOGUE AFUA_5G11245)"/>
    <property type="match status" value="1"/>
</dbReference>
<reference evidence="8" key="1">
    <citation type="submission" date="2022-07" db="EMBL/GenBank/DDBJ databases">
        <title>Genome Sequence of Xylaria arbuscula.</title>
        <authorList>
            <person name="Buettner E."/>
        </authorList>
    </citation>
    <scope>NUCLEOTIDE SEQUENCE</scope>
    <source>
        <strain evidence="8">VT107</strain>
    </source>
</reference>
<evidence type="ECO:0000256" key="1">
    <source>
        <dbReference type="ARBA" id="ARBA00004141"/>
    </source>
</evidence>
<evidence type="ECO:0000313" key="8">
    <source>
        <dbReference type="EMBL" id="KAJ3572256.1"/>
    </source>
</evidence>
<feature type="compositionally biased region" description="Basic and acidic residues" evidence="6">
    <location>
        <begin position="218"/>
        <end position="235"/>
    </location>
</feature>
<feature type="domain" description="Rhodopsin" evidence="7">
    <location>
        <begin position="79"/>
        <end position="199"/>
    </location>
</feature>
<evidence type="ECO:0000256" key="4">
    <source>
        <dbReference type="ARBA" id="ARBA00023136"/>
    </source>
</evidence>
<feature type="compositionally biased region" description="Polar residues" evidence="6">
    <location>
        <begin position="308"/>
        <end position="320"/>
    </location>
</feature>
<name>A0A9W8NF59_9PEZI</name>
<dbReference type="Proteomes" id="UP001148614">
    <property type="component" value="Unassembled WGS sequence"/>
</dbReference>
<feature type="region of interest" description="Disordered" evidence="6">
    <location>
        <begin position="1"/>
        <end position="32"/>
    </location>
</feature>
<dbReference type="GO" id="GO:0016020">
    <property type="term" value="C:membrane"/>
    <property type="evidence" value="ECO:0007669"/>
    <property type="project" value="UniProtKB-SubCell"/>
</dbReference>
<keyword evidence="2" id="KW-0812">Transmembrane</keyword>
<comment type="similarity">
    <text evidence="5">Belongs to the SAT4 family.</text>
</comment>
<evidence type="ECO:0000256" key="3">
    <source>
        <dbReference type="ARBA" id="ARBA00022989"/>
    </source>
</evidence>
<dbReference type="InterPro" id="IPR049326">
    <property type="entry name" value="Rhodopsin_dom_fungi"/>
</dbReference>
<keyword evidence="3" id="KW-1133">Transmembrane helix</keyword>
<evidence type="ECO:0000313" key="9">
    <source>
        <dbReference type="Proteomes" id="UP001148614"/>
    </source>
</evidence>
<evidence type="ECO:0000256" key="6">
    <source>
        <dbReference type="SAM" id="MobiDB-lite"/>
    </source>
</evidence>
<dbReference type="PANTHER" id="PTHR33048:SF47">
    <property type="entry name" value="INTEGRAL MEMBRANE PROTEIN-RELATED"/>
    <property type="match status" value="1"/>
</dbReference>
<evidence type="ECO:0000256" key="2">
    <source>
        <dbReference type="ARBA" id="ARBA00022692"/>
    </source>
</evidence>
<feature type="region of interest" description="Disordered" evidence="6">
    <location>
        <begin position="291"/>
        <end position="320"/>
    </location>
</feature>
<keyword evidence="4" id="KW-0472">Membrane</keyword>
<dbReference type="VEuPathDB" id="FungiDB:F4678DRAFT_106824"/>
<feature type="compositionally biased region" description="Basic residues" evidence="6">
    <location>
        <begin position="1"/>
        <end position="27"/>
    </location>
</feature>
<feature type="region of interest" description="Disordered" evidence="6">
    <location>
        <begin position="217"/>
        <end position="263"/>
    </location>
</feature>
<feature type="compositionally biased region" description="Polar residues" evidence="6">
    <location>
        <begin position="252"/>
        <end position="263"/>
    </location>
</feature>
<dbReference type="Pfam" id="PF20684">
    <property type="entry name" value="Fung_rhodopsin"/>
    <property type="match status" value="1"/>
</dbReference>
<sequence length="320" mass="35911">MGGLFRRRGNVRRDNRRKLRHRRKREPRQHAERAAIRLPSAAMAKHELGAQQDGDISVSPAPCRQEPNLAGRVGCADYCRPLEKLWKPDIDGYCWSLSIQQSIGYFQGAIDVATQLFITLFPIMVIQDLDIPRNVRWPFYVLSVTSVIVAMFGALRTYNISLIQLDERQTFDIIKTILAVLEQNLNIVSANILPIVSLFSQNIRLISEALNDTSQTHLGERDTTSVLSKRSERSRAERRRSQGSSDNVVVESGSSQRPSTADSISSAHEAVIAEAWPLRIIKTVSVEIVEEDAPGAGQGSDKEDSRSGSRQQNWDSYLQK</sequence>
<accession>A0A9W8NF59</accession>
<protein>
    <recommendedName>
        <fullName evidence="7">Rhodopsin domain-containing protein</fullName>
    </recommendedName>
</protein>
<comment type="subcellular location">
    <subcellularLocation>
        <location evidence="1">Membrane</location>
        <topology evidence="1">Multi-pass membrane protein</topology>
    </subcellularLocation>
</comment>
<keyword evidence="9" id="KW-1185">Reference proteome</keyword>
<evidence type="ECO:0000256" key="5">
    <source>
        <dbReference type="ARBA" id="ARBA00038359"/>
    </source>
</evidence>
<dbReference type="EMBL" id="JANPWZ010000780">
    <property type="protein sequence ID" value="KAJ3572256.1"/>
    <property type="molecule type" value="Genomic_DNA"/>
</dbReference>
<dbReference type="InterPro" id="IPR052337">
    <property type="entry name" value="SAT4-like"/>
</dbReference>
<evidence type="ECO:0000259" key="7">
    <source>
        <dbReference type="Pfam" id="PF20684"/>
    </source>
</evidence>
<proteinExistence type="inferred from homology"/>
<organism evidence="8 9">
    <name type="scientific">Xylaria arbuscula</name>
    <dbReference type="NCBI Taxonomy" id="114810"/>
    <lineage>
        <taxon>Eukaryota</taxon>
        <taxon>Fungi</taxon>
        <taxon>Dikarya</taxon>
        <taxon>Ascomycota</taxon>
        <taxon>Pezizomycotina</taxon>
        <taxon>Sordariomycetes</taxon>
        <taxon>Xylariomycetidae</taxon>
        <taxon>Xylariales</taxon>
        <taxon>Xylariaceae</taxon>
        <taxon>Xylaria</taxon>
    </lineage>
</organism>
<comment type="caution">
    <text evidence="8">The sequence shown here is derived from an EMBL/GenBank/DDBJ whole genome shotgun (WGS) entry which is preliminary data.</text>
</comment>
<gene>
    <name evidence="8" type="ORF">NPX13_g5109</name>
</gene>